<dbReference type="OrthoDB" id="6498262at2759"/>
<accession>A0A9J6G9W8</accession>
<evidence type="ECO:0000313" key="3">
    <source>
        <dbReference type="Proteomes" id="UP000821853"/>
    </source>
</evidence>
<gene>
    <name evidence="2" type="ORF">HPB48_017857</name>
</gene>
<evidence type="ECO:0000313" key="2">
    <source>
        <dbReference type="EMBL" id="KAH9371631.1"/>
    </source>
</evidence>
<reference evidence="2 3" key="1">
    <citation type="journal article" date="2020" name="Cell">
        <title>Large-Scale Comparative Analyses of Tick Genomes Elucidate Their Genetic Diversity and Vector Capacities.</title>
        <authorList>
            <consortium name="Tick Genome and Microbiome Consortium (TIGMIC)"/>
            <person name="Jia N."/>
            <person name="Wang J."/>
            <person name="Shi W."/>
            <person name="Du L."/>
            <person name="Sun Y."/>
            <person name="Zhan W."/>
            <person name="Jiang J.F."/>
            <person name="Wang Q."/>
            <person name="Zhang B."/>
            <person name="Ji P."/>
            <person name="Bell-Sakyi L."/>
            <person name="Cui X.M."/>
            <person name="Yuan T.T."/>
            <person name="Jiang B.G."/>
            <person name="Yang W.F."/>
            <person name="Lam T.T."/>
            <person name="Chang Q.C."/>
            <person name="Ding S.J."/>
            <person name="Wang X.J."/>
            <person name="Zhu J.G."/>
            <person name="Ruan X.D."/>
            <person name="Zhao L."/>
            <person name="Wei J.T."/>
            <person name="Ye R.Z."/>
            <person name="Que T.C."/>
            <person name="Du C.H."/>
            <person name="Zhou Y.H."/>
            <person name="Cheng J.X."/>
            <person name="Dai P.F."/>
            <person name="Guo W.B."/>
            <person name="Han X.H."/>
            <person name="Huang E.J."/>
            <person name="Li L.F."/>
            <person name="Wei W."/>
            <person name="Gao Y.C."/>
            <person name="Liu J.Z."/>
            <person name="Shao H.Z."/>
            <person name="Wang X."/>
            <person name="Wang C.C."/>
            <person name="Yang T.C."/>
            <person name="Huo Q.B."/>
            <person name="Li W."/>
            <person name="Chen H.Y."/>
            <person name="Chen S.E."/>
            <person name="Zhou L.G."/>
            <person name="Ni X.B."/>
            <person name="Tian J.H."/>
            <person name="Sheng Y."/>
            <person name="Liu T."/>
            <person name="Pan Y.S."/>
            <person name="Xia L.Y."/>
            <person name="Li J."/>
            <person name="Zhao F."/>
            <person name="Cao W.C."/>
        </authorList>
    </citation>
    <scope>NUCLEOTIDE SEQUENCE [LARGE SCALE GENOMIC DNA]</scope>
    <source>
        <strain evidence="2">HaeL-2018</strain>
    </source>
</reference>
<evidence type="ECO:0000256" key="1">
    <source>
        <dbReference type="SAM" id="Coils"/>
    </source>
</evidence>
<sequence length="166" mass="18500">MSIAKEVVDIGGGVFVEKGYFEQLVHACASGPGKFARALLRHVFTLEELKGKTLFGGKGKAQGDAPKKPGLERVRVKAVVEGSHASALTTLSWKKGGATKSCCVTENAIEVKRLELENNQLALERERLQQEAAIRFEEFKAREEDHRDREEQRRHNAANQAAFFMY</sequence>
<protein>
    <submittedName>
        <fullName evidence="2">Uncharacterized protein</fullName>
    </submittedName>
</protein>
<dbReference type="Gene3D" id="1.10.10.2590">
    <property type="entry name" value="BEN domain"/>
    <property type="match status" value="1"/>
</dbReference>
<keyword evidence="1" id="KW-0175">Coiled coil</keyword>
<organism evidence="2 3">
    <name type="scientific">Haemaphysalis longicornis</name>
    <name type="common">Bush tick</name>
    <dbReference type="NCBI Taxonomy" id="44386"/>
    <lineage>
        <taxon>Eukaryota</taxon>
        <taxon>Metazoa</taxon>
        <taxon>Ecdysozoa</taxon>
        <taxon>Arthropoda</taxon>
        <taxon>Chelicerata</taxon>
        <taxon>Arachnida</taxon>
        <taxon>Acari</taxon>
        <taxon>Parasitiformes</taxon>
        <taxon>Ixodida</taxon>
        <taxon>Ixodoidea</taxon>
        <taxon>Ixodidae</taxon>
        <taxon>Haemaphysalinae</taxon>
        <taxon>Haemaphysalis</taxon>
    </lineage>
</organism>
<proteinExistence type="predicted"/>
<dbReference type="AlphaFoldDB" id="A0A9J6G9W8"/>
<dbReference type="VEuPathDB" id="VectorBase:HLOH_047598"/>
<name>A0A9J6G9W8_HAELO</name>
<feature type="coiled-coil region" evidence="1">
    <location>
        <begin position="111"/>
        <end position="160"/>
    </location>
</feature>
<dbReference type="Proteomes" id="UP000821853">
    <property type="component" value="Chromosome 3"/>
</dbReference>
<keyword evidence="3" id="KW-1185">Reference proteome</keyword>
<dbReference type="EMBL" id="JABSTR010000005">
    <property type="protein sequence ID" value="KAH9371631.1"/>
    <property type="molecule type" value="Genomic_DNA"/>
</dbReference>
<comment type="caution">
    <text evidence="2">The sequence shown here is derived from an EMBL/GenBank/DDBJ whole genome shotgun (WGS) entry which is preliminary data.</text>
</comment>